<keyword evidence="10" id="KW-1185">Reference proteome</keyword>
<keyword evidence="7" id="KW-0472">Membrane</keyword>
<dbReference type="EMBL" id="JAUCGQ010000001">
    <property type="protein sequence ID" value="MDM7855407.1"/>
    <property type="molecule type" value="Genomic_DNA"/>
</dbReference>
<feature type="region of interest" description="Disordered" evidence="6">
    <location>
        <begin position="328"/>
        <end position="375"/>
    </location>
</feature>
<evidence type="ECO:0000256" key="4">
    <source>
        <dbReference type="ARBA" id="ARBA00022840"/>
    </source>
</evidence>
<evidence type="ECO:0000256" key="5">
    <source>
        <dbReference type="PROSITE-ProRule" id="PRU10141"/>
    </source>
</evidence>
<evidence type="ECO:0000259" key="8">
    <source>
        <dbReference type="PROSITE" id="PS50011"/>
    </source>
</evidence>
<evidence type="ECO:0000256" key="6">
    <source>
        <dbReference type="SAM" id="MobiDB-lite"/>
    </source>
</evidence>
<dbReference type="EC" id="2.7.11.1" evidence="9"/>
<dbReference type="InterPro" id="IPR011009">
    <property type="entry name" value="Kinase-like_dom_sf"/>
</dbReference>
<reference evidence="9 10" key="1">
    <citation type="submission" date="2023-06" db="EMBL/GenBank/DDBJ databases">
        <title>Cellulomonas sp. MW4 Whole genome sequence.</title>
        <authorList>
            <person name="Park S."/>
        </authorList>
    </citation>
    <scope>NUCLEOTIDE SEQUENCE [LARGE SCALE GENOMIC DNA]</scope>
    <source>
        <strain evidence="9 10">MW4</strain>
    </source>
</reference>
<keyword evidence="1 9" id="KW-0808">Transferase</keyword>
<keyword evidence="3 9" id="KW-0418">Kinase</keyword>
<feature type="transmembrane region" description="Helical" evidence="7">
    <location>
        <begin position="528"/>
        <end position="548"/>
    </location>
</feature>
<protein>
    <submittedName>
        <fullName evidence="9">Serine/threonine-protein kinase</fullName>
        <ecNumber evidence="9">2.7.11.1</ecNumber>
    </submittedName>
</protein>
<dbReference type="Gene3D" id="1.10.510.10">
    <property type="entry name" value="Transferase(Phosphotransferase) domain 1"/>
    <property type="match status" value="1"/>
</dbReference>
<name>A0ABT7SIL8_9CELL</name>
<dbReference type="PANTHER" id="PTHR43289:SF34">
    <property type="entry name" value="SERINE_THREONINE-PROTEIN KINASE YBDM-RELATED"/>
    <property type="match status" value="1"/>
</dbReference>
<dbReference type="PANTHER" id="PTHR43289">
    <property type="entry name" value="MITOGEN-ACTIVATED PROTEIN KINASE KINASE KINASE 20-RELATED"/>
    <property type="match status" value="1"/>
</dbReference>
<dbReference type="PROSITE" id="PS00108">
    <property type="entry name" value="PROTEIN_KINASE_ST"/>
    <property type="match status" value="1"/>
</dbReference>
<evidence type="ECO:0000313" key="9">
    <source>
        <dbReference type="EMBL" id="MDM7855407.1"/>
    </source>
</evidence>
<dbReference type="Proteomes" id="UP001529338">
    <property type="component" value="Unassembled WGS sequence"/>
</dbReference>
<dbReference type="RefSeq" id="WP_289455225.1">
    <property type="nucleotide sequence ID" value="NZ_JAUCGQ010000001.1"/>
</dbReference>
<evidence type="ECO:0000256" key="2">
    <source>
        <dbReference type="ARBA" id="ARBA00022741"/>
    </source>
</evidence>
<keyword evidence="2 5" id="KW-0547">Nucleotide-binding</keyword>
<dbReference type="SUPFAM" id="SSF56112">
    <property type="entry name" value="Protein kinase-like (PK-like)"/>
    <property type="match status" value="1"/>
</dbReference>
<dbReference type="InterPro" id="IPR008271">
    <property type="entry name" value="Ser/Thr_kinase_AS"/>
</dbReference>
<keyword evidence="7" id="KW-0812">Transmembrane</keyword>
<comment type="caution">
    <text evidence="9">The sequence shown here is derived from an EMBL/GenBank/DDBJ whole genome shotgun (WGS) entry which is preliminary data.</text>
</comment>
<evidence type="ECO:0000256" key="3">
    <source>
        <dbReference type="ARBA" id="ARBA00022777"/>
    </source>
</evidence>
<feature type="region of interest" description="Disordered" evidence="6">
    <location>
        <begin position="271"/>
        <end position="308"/>
    </location>
</feature>
<proteinExistence type="predicted"/>
<dbReference type="CDD" id="cd14014">
    <property type="entry name" value="STKc_PknB_like"/>
    <property type="match status" value="1"/>
</dbReference>
<sequence>MERIGLAPGSEIGGYTIVSPLGSGGMGAVYRAVDGGGDAVALKLLHPGIGSDAAARERLRREVAALQKLRHPAVAAVLDAEADSTEAFIVTELVDGDTLEQHVRARGALGADDLLALAAGLRGALAAVHAAGVVHRDLKPSNVLLTDHGPVLIDFGIAQAAGDSSLTSTGLVIGTPGYLAPELIDGGEPSAATDDWGWAAVLAFAATGRPPFGARPLEVVLARARSGEVDLDGLGSVTSAALRGALAADPAERTAPDDVVAALTVVAAEGETYDEPRAVDEPDEDGGEPAEDAATVVRPAPSNGRAKGAAAAGGAATVAVVAGDPAVTTALPNDGYTRALAADPPDAAEEPAPRYLPPNDKPEWPGDDPSFAENDPALAPEGVDWLREDLDASSVDGPDGSGYVRPPARRRWGTLLACAALVGTAGALYPGITLLVVGVLLVVVRAAGSTVEAMHQRRERLGVRRRDRARAVATSPWHLLRAIVGLVPSLLVGASVMVILVGVTWWLVGEGHWTIEGSPAGSAPTGTTAAYLVGGAVLVGVAVVWWGPLSAMTRTGARRVLAVVAPPRLGAFIAIVVLLGAAVLLWAQIRSGADIHWAPLPTPTVPGS</sequence>
<gene>
    <name evidence="9" type="ORF">QRT04_10740</name>
</gene>
<dbReference type="PROSITE" id="PS50011">
    <property type="entry name" value="PROTEIN_KINASE_DOM"/>
    <property type="match status" value="1"/>
</dbReference>
<feature type="domain" description="Protein kinase" evidence="8">
    <location>
        <begin position="15"/>
        <end position="266"/>
    </location>
</feature>
<dbReference type="Pfam" id="PF00069">
    <property type="entry name" value="Pkinase"/>
    <property type="match status" value="1"/>
</dbReference>
<dbReference type="PROSITE" id="PS00107">
    <property type="entry name" value="PROTEIN_KINASE_ATP"/>
    <property type="match status" value="1"/>
</dbReference>
<keyword evidence="4 5" id="KW-0067">ATP-binding</keyword>
<dbReference type="SMART" id="SM00220">
    <property type="entry name" value="S_TKc"/>
    <property type="match status" value="1"/>
</dbReference>
<feature type="transmembrane region" description="Helical" evidence="7">
    <location>
        <begin position="476"/>
        <end position="508"/>
    </location>
</feature>
<dbReference type="InterPro" id="IPR000719">
    <property type="entry name" value="Prot_kinase_dom"/>
</dbReference>
<dbReference type="GO" id="GO:0004674">
    <property type="term" value="F:protein serine/threonine kinase activity"/>
    <property type="evidence" value="ECO:0007669"/>
    <property type="project" value="UniProtKB-EC"/>
</dbReference>
<dbReference type="Gene3D" id="3.30.200.20">
    <property type="entry name" value="Phosphorylase Kinase, domain 1"/>
    <property type="match status" value="1"/>
</dbReference>
<dbReference type="InterPro" id="IPR017441">
    <property type="entry name" value="Protein_kinase_ATP_BS"/>
</dbReference>
<organism evidence="9 10">
    <name type="scientific">Cellulomonas alba</name>
    <dbReference type="NCBI Taxonomy" id="3053467"/>
    <lineage>
        <taxon>Bacteria</taxon>
        <taxon>Bacillati</taxon>
        <taxon>Actinomycetota</taxon>
        <taxon>Actinomycetes</taxon>
        <taxon>Micrococcales</taxon>
        <taxon>Cellulomonadaceae</taxon>
        <taxon>Cellulomonas</taxon>
    </lineage>
</organism>
<evidence type="ECO:0000256" key="1">
    <source>
        <dbReference type="ARBA" id="ARBA00022679"/>
    </source>
</evidence>
<keyword evidence="7" id="KW-1133">Transmembrane helix</keyword>
<feature type="transmembrane region" description="Helical" evidence="7">
    <location>
        <begin position="569"/>
        <end position="589"/>
    </location>
</feature>
<evidence type="ECO:0000256" key="7">
    <source>
        <dbReference type="SAM" id="Phobius"/>
    </source>
</evidence>
<feature type="compositionally biased region" description="Acidic residues" evidence="6">
    <location>
        <begin position="281"/>
        <end position="291"/>
    </location>
</feature>
<accession>A0ABT7SIL8</accession>
<feature type="binding site" evidence="5">
    <location>
        <position position="43"/>
    </location>
    <ligand>
        <name>ATP</name>
        <dbReference type="ChEBI" id="CHEBI:30616"/>
    </ligand>
</feature>
<evidence type="ECO:0000313" key="10">
    <source>
        <dbReference type="Proteomes" id="UP001529338"/>
    </source>
</evidence>